<keyword evidence="6 8" id="KW-0472">Membrane</keyword>
<keyword evidence="4 8" id="KW-0812">Transmembrane</keyword>
<reference evidence="10 11" key="1">
    <citation type="submission" date="2014-10" db="EMBL/GenBank/DDBJ databases">
        <title>Genome sequence of Erwinia typographi M043b.</title>
        <authorList>
            <person name="Chan K.-G."/>
            <person name="Tan W.-S."/>
        </authorList>
    </citation>
    <scope>NUCLEOTIDE SEQUENCE [LARGE SCALE GENOMIC DNA]</scope>
    <source>
        <strain evidence="10 11">M043b</strain>
    </source>
</reference>
<evidence type="ECO:0000313" key="10">
    <source>
        <dbReference type="EMBL" id="KGT86496.1"/>
    </source>
</evidence>
<keyword evidence="2" id="KW-0813">Transport</keyword>
<keyword evidence="3" id="KW-1003">Cell membrane</keyword>
<feature type="transmembrane region" description="Helical" evidence="8">
    <location>
        <begin position="276"/>
        <end position="296"/>
    </location>
</feature>
<comment type="subcellular location">
    <subcellularLocation>
        <location evidence="1">Cell membrane</location>
        <topology evidence="1">Multi-pass membrane protein</topology>
    </subcellularLocation>
</comment>
<dbReference type="GO" id="GO:0005886">
    <property type="term" value="C:plasma membrane"/>
    <property type="evidence" value="ECO:0007669"/>
    <property type="project" value="UniProtKB-SubCell"/>
</dbReference>
<dbReference type="CDD" id="cd17369">
    <property type="entry name" value="MFS_ShiA_like"/>
    <property type="match status" value="1"/>
</dbReference>
<dbReference type="PROSITE" id="PS50850">
    <property type="entry name" value="MFS"/>
    <property type="match status" value="1"/>
</dbReference>
<dbReference type="STRING" id="371042.NG99_25470"/>
<feature type="transmembrane region" description="Helical" evidence="8">
    <location>
        <begin position="396"/>
        <end position="418"/>
    </location>
</feature>
<proteinExistence type="predicted"/>
<feature type="transmembrane region" description="Helical" evidence="8">
    <location>
        <begin position="49"/>
        <end position="73"/>
    </location>
</feature>
<dbReference type="Proteomes" id="UP000030351">
    <property type="component" value="Unassembled WGS sequence"/>
</dbReference>
<dbReference type="EMBL" id="JRUQ01000093">
    <property type="protein sequence ID" value="KGT86496.1"/>
    <property type="molecule type" value="Genomic_DNA"/>
</dbReference>
<evidence type="ECO:0000256" key="6">
    <source>
        <dbReference type="ARBA" id="ARBA00023136"/>
    </source>
</evidence>
<feature type="transmembrane region" description="Helical" evidence="8">
    <location>
        <begin position="184"/>
        <end position="203"/>
    </location>
</feature>
<organism evidence="10 11">
    <name type="scientific">Erwinia typographi</name>
    <dbReference type="NCBI Taxonomy" id="371042"/>
    <lineage>
        <taxon>Bacteria</taxon>
        <taxon>Pseudomonadati</taxon>
        <taxon>Pseudomonadota</taxon>
        <taxon>Gammaproteobacteria</taxon>
        <taxon>Enterobacterales</taxon>
        <taxon>Erwiniaceae</taxon>
        <taxon>Erwinia</taxon>
    </lineage>
</organism>
<feature type="transmembrane region" description="Helical" evidence="8">
    <location>
        <begin position="369"/>
        <end position="390"/>
    </location>
</feature>
<dbReference type="PANTHER" id="PTHR43045:SF1">
    <property type="entry name" value="SHIKIMATE TRANSPORTER"/>
    <property type="match status" value="1"/>
</dbReference>
<dbReference type="Pfam" id="PF07690">
    <property type="entry name" value="MFS_1"/>
    <property type="match status" value="1"/>
</dbReference>
<sequence length="456" mass="48451">MSTKQKSSMKGVAAASLVGSALEWFDYFLYGTAAALVFNEIMFPKGHEFVSTLLAFSTLALGFFVRPFGAVYFGQLGDKIGRKKVLVITLLLMGTATTLIGFVPTYESVGLWAPVMLVTLRLIQGFGAGAEFGGAAILSAESAPAHRRGFYSSFPGVGVYIGLLLSAGTFAILTQLPKEIFLGWAWRIPFLFSALLVVVALVIRMKISETAAFEKLSETEAVSKSPLRDLIRTERRSLLVVAGSQVAQSGVSYVYQTFVIAYIVGTLHMSPSVGPVAVAVAAAVAMFTTPMFGALSDRFGRRAVYMFGAVFSALFAFPFFWLVNTGTTWGVITAMTLGVGVGVAAMLGTQGSFFSEVFPSKVRFSGLSLGREISASLSGGIAPLAAVILSSMAGGASWPVACLAVAMSLVTVIAVACARETHKLDLTEFTESSDAVEVSDHERPRPYVSDKQTKLS</sequence>
<feature type="transmembrane region" description="Helical" evidence="8">
    <location>
        <begin position="112"/>
        <end position="138"/>
    </location>
</feature>
<dbReference type="Gene3D" id="1.20.1250.20">
    <property type="entry name" value="MFS general substrate transporter like domains"/>
    <property type="match status" value="2"/>
</dbReference>
<dbReference type="PANTHER" id="PTHR43045">
    <property type="entry name" value="SHIKIMATE TRANSPORTER"/>
    <property type="match status" value="1"/>
</dbReference>
<feature type="transmembrane region" description="Helical" evidence="8">
    <location>
        <begin position="238"/>
        <end position="264"/>
    </location>
</feature>
<feature type="transmembrane region" description="Helical" evidence="8">
    <location>
        <begin position="303"/>
        <end position="323"/>
    </location>
</feature>
<dbReference type="InterPro" id="IPR036259">
    <property type="entry name" value="MFS_trans_sf"/>
</dbReference>
<evidence type="ECO:0000256" key="4">
    <source>
        <dbReference type="ARBA" id="ARBA00022692"/>
    </source>
</evidence>
<feature type="region of interest" description="Disordered" evidence="7">
    <location>
        <begin position="435"/>
        <end position="456"/>
    </location>
</feature>
<evidence type="ECO:0000256" key="1">
    <source>
        <dbReference type="ARBA" id="ARBA00004651"/>
    </source>
</evidence>
<feature type="transmembrane region" description="Helical" evidence="8">
    <location>
        <begin position="12"/>
        <end position="37"/>
    </location>
</feature>
<dbReference type="RefSeq" id="WP_034899268.1">
    <property type="nucleotide sequence ID" value="NZ_JRUQ01000093.1"/>
</dbReference>
<dbReference type="PROSITE" id="PS00217">
    <property type="entry name" value="SUGAR_TRANSPORT_2"/>
    <property type="match status" value="1"/>
</dbReference>
<dbReference type="InterPro" id="IPR005829">
    <property type="entry name" value="Sugar_transporter_CS"/>
</dbReference>
<feature type="transmembrane region" description="Helical" evidence="8">
    <location>
        <begin position="85"/>
        <end position="106"/>
    </location>
</feature>
<evidence type="ECO:0000313" key="11">
    <source>
        <dbReference type="Proteomes" id="UP000030351"/>
    </source>
</evidence>
<evidence type="ECO:0000256" key="3">
    <source>
        <dbReference type="ARBA" id="ARBA00022475"/>
    </source>
</evidence>
<feature type="transmembrane region" description="Helical" evidence="8">
    <location>
        <begin position="150"/>
        <end position="172"/>
    </location>
</feature>
<evidence type="ECO:0000256" key="2">
    <source>
        <dbReference type="ARBA" id="ARBA00022448"/>
    </source>
</evidence>
<keyword evidence="11" id="KW-1185">Reference proteome</keyword>
<dbReference type="InterPro" id="IPR011701">
    <property type="entry name" value="MFS"/>
</dbReference>
<comment type="caution">
    <text evidence="10">The sequence shown here is derived from an EMBL/GenBank/DDBJ whole genome shotgun (WGS) entry which is preliminary data.</text>
</comment>
<protein>
    <recommendedName>
        <fullName evidence="9">Major facilitator superfamily (MFS) profile domain-containing protein</fullName>
    </recommendedName>
</protein>
<dbReference type="eggNOG" id="COG0477">
    <property type="taxonomic scope" value="Bacteria"/>
</dbReference>
<dbReference type="InterPro" id="IPR020846">
    <property type="entry name" value="MFS_dom"/>
</dbReference>
<accession>A0A0A3YMH5</accession>
<name>A0A0A3YMH5_9GAMM</name>
<feature type="transmembrane region" description="Helical" evidence="8">
    <location>
        <begin position="329"/>
        <end position="348"/>
    </location>
</feature>
<feature type="domain" description="Major facilitator superfamily (MFS) profile" evidence="9">
    <location>
        <begin position="12"/>
        <end position="419"/>
    </location>
</feature>
<dbReference type="AlphaFoldDB" id="A0A0A3YMH5"/>
<gene>
    <name evidence="10" type="ORF">NG99_25470</name>
</gene>
<evidence type="ECO:0000259" key="9">
    <source>
        <dbReference type="PROSITE" id="PS50850"/>
    </source>
</evidence>
<dbReference type="SUPFAM" id="SSF103473">
    <property type="entry name" value="MFS general substrate transporter"/>
    <property type="match status" value="1"/>
</dbReference>
<evidence type="ECO:0000256" key="7">
    <source>
        <dbReference type="SAM" id="MobiDB-lite"/>
    </source>
</evidence>
<evidence type="ECO:0000256" key="8">
    <source>
        <dbReference type="SAM" id="Phobius"/>
    </source>
</evidence>
<dbReference type="GO" id="GO:0022857">
    <property type="term" value="F:transmembrane transporter activity"/>
    <property type="evidence" value="ECO:0007669"/>
    <property type="project" value="InterPro"/>
</dbReference>
<keyword evidence="5 8" id="KW-1133">Transmembrane helix</keyword>
<evidence type="ECO:0000256" key="5">
    <source>
        <dbReference type="ARBA" id="ARBA00022989"/>
    </source>
</evidence>